<protein>
    <submittedName>
        <fullName evidence="2">Group I intron-associated PD-(D/E)XK endonuclease</fullName>
    </submittedName>
</protein>
<keyword evidence="2" id="KW-0540">Nuclease</keyword>
<name>A0ABY9TGL9_9GAMM</name>
<dbReference type="RefSeq" id="WP_348387095.1">
    <property type="nucleotide sequence ID" value="NZ_CP134146.1"/>
</dbReference>
<keyword evidence="2" id="KW-0378">Hydrolase</keyword>
<reference evidence="3" key="1">
    <citation type="submission" date="2023-09" db="EMBL/GenBank/DDBJ databases">
        <authorList>
            <person name="Zhang C."/>
        </authorList>
    </citation>
    <scope>NUCLEOTIDE SEQUENCE [LARGE SCALE GENOMIC DNA]</scope>
    <source>
        <strain evidence="3">SQ345</strain>
    </source>
</reference>
<dbReference type="EMBL" id="CP134146">
    <property type="protein sequence ID" value="WNC67937.1"/>
    <property type="molecule type" value="Genomic_DNA"/>
</dbReference>
<dbReference type="Gene3D" id="3.40.1350.10">
    <property type="match status" value="1"/>
</dbReference>
<organism evidence="2 3">
    <name type="scientific">Thalassotalea nanhaiensis</name>
    <dbReference type="NCBI Taxonomy" id="3065648"/>
    <lineage>
        <taxon>Bacteria</taxon>
        <taxon>Pseudomonadati</taxon>
        <taxon>Pseudomonadota</taxon>
        <taxon>Gammaproteobacteria</taxon>
        <taxon>Alteromonadales</taxon>
        <taxon>Colwelliaceae</taxon>
        <taxon>Thalassotalea</taxon>
    </lineage>
</organism>
<evidence type="ECO:0000259" key="1">
    <source>
        <dbReference type="Pfam" id="PF11645"/>
    </source>
</evidence>
<keyword evidence="3" id="KW-1185">Reference proteome</keyword>
<dbReference type="InterPro" id="IPR021671">
    <property type="entry name" value="PD(D/E)XK_Endonuc"/>
</dbReference>
<dbReference type="InterPro" id="IPR011856">
    <property type="entry name" value="tRNA_endonuc-like_dom_sf"/>
</dbReference>
<feature type="domain" description="PD(D/E)XK endonuclease" evidence="1">
    <location>
        <begin position="22"/>
        <end position="70"/>
    </location>
</feature>
<accession>A0ABY9TGL9</accession>
<sequence length="131" mass="15464">MPIKNVNRTEPALNHYKHISYETLAASWLTEDGWEVFMPLVDHDKKTDLLIADDTSFYRIQVKALNSMDEDIDVENKWQDKIIDYVIYFSMQGSWGYIVKPFTTNKAKLQSKGHIRFHQHPSNFLKAFKRI</sequence>
<dbReference type="Proteomes" id="UP001248581">
    <property type="component" value="Chromosome"/>
</dbReference>
<proteinExistence type="predicted"/>
<evidence type="ECO:0000313" key="3">
    <source>
        <dbReference type="Proteomes" id="UP001248581"/>
    </source>
</evidence>
<evidence type="ECO:0000313" key="2">
    <source>
        <dbReference type="EMBL" id="WNC67937.1"/>
    </source>
</evidence>
<dbReference type="GO" id="GO:0004519">
    <property type="term" value="F:endonuclease activity"/>
    <property type="evidence" value="ECO:0007669"/>
    <property type="project" value="UniProtKB-KW"/>
</dbReference>
<keyword evidence="2" id="KW-0255">Endonuclease</keyword>
<gene>
    <name evidence="2" type="ORF">RI845_15600</name>
</gene>
<dbReference type="Pfam" id="PF11645">
    <property type="entry name" value="PDDEXK_5"/>
    <property type="match status" value="1"/>
</dbReference>